<accession>A0AA40KQ86</accession>
<organism evidence="2 3">
    <name type="scientific">Melipona bicolor</name>
    <dbReference type="NCBI Taxonomy" id="60889"/>
    <lineage>
        <taxon>Eukaryota</taxon>
        <taxon>Metazoa</taxon>
        <taxon>Ecdysozoa</taxon>
        <taxon>Arthropoda</taxon>
        <taxon>Hexapoda</taxon>
        <taxon>Insecta</taxon>
        <taxon>Pterygota</taxon>
        <taxon>Neoptera</taxon>
        <taxon>Endopterygota</taxon>
        <taxon>Hymenoptera</taxon>
        <taxon>Apocrita</taxon>
        <taxon>Aculeata</taxon>
        <taxon>Apoidea</taxon>
        <taxon>Anthophila</taxon>
        <taxon>Apidae</taxon>
        <taxon>Melipona</taxon>
    </lineage>
</organism>
<feature type="non-terminal residue" evidence="2">
    <location>
        <position position="1"/>
    </location>
</feature>
<feature type="region of interest" description="Disordered" evidence="1">
    <location>
        <begin position="1"/>
        <end position="59"/>
    </location>
</feature>
<evidence type="ECO:0000256" key="1">
    <source>
        <dbReference type="SAM" id="MobiDB-lite"/>
    </source>
</evidence>
<dbReference type="EMBL" id="JAHYIQ010000009">
    <property type="protein sequence ID" value="KAK1128743.1"/>
    <property type="molecule type" value="Genomic_DNA"/>
</dbReference>
<evidence type="ECO:0000313" key="3">
    <source>
        <dbReference type="Proteomes" id="UP001177670"/>
    </source>
</evidence>
<dbReference type="AlphaFoldDB" id="A0AA40KQ86"/>
<comment type="caution">
    <text evidence="2">The sequence shown here is derived from an EMBL/GenBank/DDBJ whole genome shotgun (WGS) entry which is preliminary data.</text>
</comment>
<dbReference type="Proteomes" id="UP001177670">
    <property type="component" value="Unassembled WGS sequence"/>
</dbReference>
<evidence type="ECO:0000313" key="2">
    <source>
        <dbReference type="EMBL" id="KAK1128743.1"/>
    </source>
</evidence>
<name>A0AA40KQ86_9HYME</name>
<gene>
    <name evidence="2" type="ORF">K0M31_019894</name>
</gene>
<protein>
    <submittedName>
        <fullName evidence="2">Uncharacterized protein</fullName>
    </submittedName>
</protein>
<proteinExistence type="predicted"/>
<keyword evidence="3" id="KW-1185">Reference proteome</keyword>
<feature type="compositionally biased region" description="Basic and acidic residues" evidence="1">
    <location>
        <begin position="1"/>
        <end position="10"/>
    </location>
</feature>
<feature type="compositionally biased region" description="Basic and acidic residues" evidence="1">
    <location>
        <begin position="32"/>
        <end position="43"/>
    </location>
</feature>
<feature type="non-terminal residue" evidence="2">
    <location>
        <position position="59"/>
    </location>
</feature>
<reference evidence="2" key="1">
    <citation type="submission" date="2021-10" db="EMBL/GenBank/DDBJ databases">
        <title>Melipona bicolor Genome sequencing and assembly.</title>
        <authorList>
            <person name="Araujo N.S."/>
            <person name="Arias M.C."/>
        </authorList>
    </citation>
    <scope>NUCLEOTIDE SEQUENCE</scope>
    <source>
        <strain evidence="2">USP_2M_L1-L4_2017</strain>
        <tissue evidence="2">Whole body</tissue>
    </source>
</reference>
<sequence>TTNFDQPERDRKRKNSAVPRTGKTRIKIRAIGGERDKVEEDFRSPGLGGRFGELAQPGP</sequence>